<proteinExistence type="predicted"/>
<keyword evidence="15" id="KW-1031">Host cell junction</keyword>
<evidence type="ECO:0000256" key="19">
    <source>
        <dbReference type="ARBA" id="ARBA00030233"/>
    </source>
</evidence>
<keyword evidence="27" id="KW-1133">Transmembrane helix</keyword>
<evidence type="ECO:0000256" key="20">
    <source>
        <dbReference type="ARBA" id="ARBA00031918"/>
    </source>
</evidence>
<dbReference type="SUPFAM" id="SSF88633">
    <property type="entry name" value="Positive stranded ssRNA viruses"/>
    <property type="match status" value="3"/>
</dbReference>
<evidence type="ECO:0000256" key="3">
    <source>
        <dbReference type="ARBA" id="ARBA00004621"/>
    </source>
</evidence>
<evidence type="ECO:0000256" key="22">
    <source>
        <dbReference type="ARBA" id="ARBA00033402"/>
    </source>
</evidence>
<dbReference type="GO" id="GO:0046740">
    <property type="term" value="P:transport of virus in host, cell to cell"/>
    <property type="evidence" value="ECO:0007669"/>
    <property type="project" value="UniProtKB-KW"/>
</dbReference>
<dbReference type="InterPro" id="IPR003181">
    <property type="entry name" value="Como_LCP"/>
</dbReference>
<dbReference type="GO" id="GO:0003723">
    <property type="term" value="F:RNA binding"/>
    <property type="evidence" value="ECO:0007669"/>
    <property type="project" value="UniProtKB-KW"/>
</dbReference>
<keyword evidence="13" id="KW-0916">Viral movement protein</keyword>
<evidence type="ECO:0000256" key="24">
    <source>
        <dbReference type="ARBA" id="ARBA00046473"/>
    </source>
</evidence>
<dbReference type="Pfam" id="PF02247">
    <property type="entry name" value="Como_LCP"/>
    <property type="match status" value="1"/>
</dbReference>
<dbReference type="GO" id="GO:0044219">
    <property type="term" value="C:host cell plasmodesma"/>
    <property type="evidence" value="ECO:0007669"/>
    <property type="project" value="UniProtKB-SubCell"/>
</dbReference>
<evidence type="ECO:0000256" key="21">
    <source>
        <dbReference type="ARBA" id="ARBA00032125"/>
    </source>
</evidence>
<evidence type="ECO:0000256" key="26">
    <source>
        <dbReference type="SAM" id="MobiDB-lite"/>
    </source>
</evidence>
<dbReference type="GO" id="GO:0005525">
    <property type="term" value="F:GTP binding"/>
    <property type="evidence" value="ECO:0007669"/>
    <property type="project" value="UniProtKB-KW"/>
</dbReference>
<dbReference type="Gene3D" id="2.60.120.20">
    <property type="match status" value="2"/>
</dbReference>
<dbReference type="GO" id="GO:0003677">
    <property type="term" value="F:DNA binding"/>
    <property type="evidence" value="ECO:0007669"/>
    <property type="project" value="UniProtKB-KW"/>
</dbReference>
<feature type="compositionally biased region" description="Basic and acidic residues" evidence="26">
    <location>
        <begin position="1074"/>
        <end position="1088"/>
    </location>
</feature>
<comment type="subunit">
    <text evidence="24">Interacts (via C-terminus) with the large capsid protein.</text>
</comment>
<evidence type="ECO:0000256" key="11">
    <source>
        <dbReference type="ARBA" id="ARBA00022844"/>
    </source>
</evidence>
<evidence type="ECO:0000256" key="23">
    <source>
        <dbReference type="ARBA" id="ARBA00046110"/>
    </source>
</evidence>
<keyword evidence="27" id="KW-0812">Transmembrane</keyword>
<keyword evidence="16" id="KW-0238">DNA-binding</keyword>
<evidence type="ECO:0000256" key="9">
    <source>
        <dbReference type="ARBA" id="ARBA00022632"/>
    </source>
</evidence>
<reference evidence="28" key="1">
    <citation type="submission" date="2010-03" db="EMBL/GenBank/DDBJ databases">
        <title>Molecular characterization of Radish mosaic virus in Taiwan.</title>
        <authorList>
            <person name="Wang C.-C."/>
            <person name="Bau H.-J."/>
            <person name="Chen Y.-K."/>
        </authorList>
    </citation>
    <scope>NUCLEOTIDE SEQUENCE</scope>
    <source>
        <strain evidence="28">TW</strain>
    </source>
</reference>
<evidence type="ECO:0000256" key="13">
    <source>
        <dbReference type="ARBA" id="ARBA00023031"/>
    </source>
</evidence>
<protein>
    <recommendedName>
        <fullName evidence="4">RNA2 polyprotein</fullName>
    </recommendedName>
    <alternativeName>
        <fullName evidence="21">Genome polyprotein M</fullName>
    </alternativeName>
    <alternativeName>
        <fullName evidence="22">M RNA polyprotein</fullName>
    </alternativeName>
    <alternativeName>
        <fullName evidence="19">Middle component RNA polyprotein</fullName>
    </alternativeName>
    <alternativeName>
        <fullName evidence="20">P2</fullName>
    </alternativeName>
</protein>
<keyword evidence="5" id="KW-0813">Transport</keyword>
<comment type="function">
    <text evidence="23">Transports the viral genome to neighboring plant cells directly through plasmosdesmata, without any budding. The movement protein allows efficient cell to cell propagation, by bypassing the host cell wall barrier. Acts by forming a tubular structure at the host plasmodesmata, enlarging it enough to allow free passage of virion capsids. Binds to GTP and to single-stranded RNA and single-stranded DNA in a non-sequence-specific manner.</text>
</comment>
<dbReference type="Pfam" id="PF02248">
    <property type="entry name" value="Como_SCP"/>
    <property type="match status" value="1"/>
</dbReference>
<keyword evidence="14" id="KW-1142">T=3 icosahedral capsid protein</keyword>
<evidence type="ECO:0000256" key="5">
    <source>
        <dbReference type="ARBA" id="ARBA00022448"/>
    </source>
</evidence>
<dbReference type="InterPro" id="IPR029053">
    <property type="entry name" value="Viral_coat"/>
</dbReference>
<keyword evidence="11" id="KW-0946">Virion</keyword>
<comment type="function">
    <text evidence="1">Responsible for viral RNA2 accumulation. May function by recruiting the RNA1-encoded polyprotein that contains the replication protein to RNA2 and enable its replication.</text>
</comment>
<evidence type="ECO:0000256" key="14">
    <source>
        <dbReference type="ARBA" id="ARBA00023060"/>
    </source>
</evidence>
<evidence type="ECO:0000256" key="25">
    <source>
        <dbReference type="ARBA" id="ARBA00046913"/>
    </source>
</evidence>
<keyword evidence="27" id="KW-0472">Membrane</keyword>
<dbReference type="GO" id="GO:0005198">
    <property type="term" value="F:structural molecule activity"/>
    <property type="evidence" value="ECO:0007669"/>
    <property type="project" value="InterPro"/>
</dbReference>
<keyword evidence="9" id="KW-1090">Inhibition of host innate immune response by virus</keyword>
<dbReference type="GO" id="GO:0039617">
    <property type="term" value="C:T=3 icosahedral viral capsid"/>
    <property type="evidence" value="ECO:0007669"/>
    <property type="project" value="UniProtKB-KW"/>
</dbReference>
<organism evidence="28">
    <name type="scientific">Radish mosaic virus</name>
    <dbReference type="NCBI Taxonomy" id="328061"/>
    <lineage>
        <taxon>Viruses</taxon>
        <taxon>Riboviria</taxon>
        <taxon>Orthornavirae</taxon>
        <taxon>Pisuviricota</taxon>
        <taxon>Pisoniviricetes</taxon>
        <taxon>Picornavirales</taxon>
        <taxon>Secoviridae</taxon>
        <taxon>Comovirinae</taxon>
        <taxon>Comovirus</taxon>
        <taxon>Comovirus raphani</taxon>
    </lineage>
</organism>
<dbReference type="GO" id="GO:0052170">
    <property type="term" value="P:symbiont-mediated suppression of host innate immune response"/>
    <property type="evidence" value="ECO:0007669"/>
    <property type="project" value="UniProtKB-KW"/>
</dbReference>
<evidence type="ECO:0000256" key="15">
    <source>
        <dbReference type="ARBA" id="ARBA00023081"/>
    </source>
</evidence>
<keyword evidence="6" id="KW-0941">Suppressor of RNA silencing</keyword>
<evidence type="ECO:0000256" key="16">
    <source>
        <dbReference type="ARBA" id="ARBA00023125"/>
    </source>
</evidence>
<evidence type="ECO:0000256" key="7">
    <source>
        <dbReference type="ARBA" id="ARBA00022561"/>
    </source>
</evidence>
<keyword evidence="12" id="KW-0694">RNA-binding</keyword>
<dbReference type="InterPro" id="IPR003182">
    <property type="entry name" value="RNA2_polyprotein"/>
</dbReference>
<evidence type="ECO:0000256" key="2">
    <source>
        <dbReference type="ARBA" id="ARBA00004328"/>
    </source>
</evidence>
<evidence type="ECO:0000256" key="8">
    <source>
        <dbReference type="ARBA" id="ARBA00022581"/>
    </source>
</evidence>
<keyword evidence="8" id="KW-0945">Host-virus interaction</keyword>
<keyword evidence="10" id="KW-0547">Nucleotide-binding</keyword>
<evidence type="ECO:0000256" key="27">
    <source>
        <dbReference type="SAM" id="Phobius"/>
    </source>
</evidence>
<evidence type="ECO:0000256" key="10">
    <source>
        <dbReference type="ARBA" id="ARBA00022741"/>
    </source>
</evidence>
<evidence type="ECO:0000313" key="28">
    <source>
        <dbReference type="EMBL" id="ADZ55759.1"/>
    </source>
</evidence>
<comment type="subcellular location">
    <subcellularLocation>
        <location evidence="3">Host cell junction</location>
        <location evidence="3">Host plasmodesma</location>
    </subcellularLocation>
    <subcellularLocation>
        <location evidence="2">Virion</location>
    </subcellularLocation>
</comment>
<evidence type="ECO:0000256" key="12">
    <source>
        <dbReference type="ARBA" id="ARBA00022884"/>
    </source>
</evidence>
<keyword evidence="17" id="KW-0342">GTP-binding</keyword>
<sequence>MTYFSPQNHFVNYILARHGCILARHGCDEDSGDFRVSPQQKYNELLVQSPLKFVFFIFFFHFVVFVERLFGFRFAADSWLSYRFQGLWRSLRKPIEFAKARQAALAKFAPQPFVFLDPIITYSSDSGLDMEQVMERGVAAKALMVQDKVSINKKHKYEGIKDCIPSGKDMYVFRQKMFDVLMRRRRSKEVDITRIEGSEIIEMKHMDVGTLTPGENVVLSVKLVDDDSVLNTKASDYTLHHSARESKYATAMHVGAIEVIFDSFASPSSDIVGGVVLVDTAHKTVENAVRSVFVTGLAGGKMIRVLMYPNTLVEIGPKMNERFKLVCTTSNSDIADGFNLAAVKVNVVGCTQSLTARYVPQPFLEQCLNEERGTVVEYLGQMSYVMHNSNEISEEFLAQQTMAFDLGSNLRLQGSSSGVSLQRATSMRYLVGPRQSFKQLEPDKEPSAFERKKLEAKDGADKFRDSTFVDPVYGKTRRAFGQTSMTRSLLNRFSSANETEGTPLDTKIARTKILLTKVMAGGKILYTARLSDVLLNKDQRAAISFQRTHVQHRKLVALATLGVPENTGCALMMCYNSGVRGKAVVDAYTASAEASVIWNPACQRQAMLEIDVNPCQSGWSYQYLRQTNSYFNVVCISGWTTTPLTDLSMTIDWYLSSEESVTSIYYASGGNSVIKLNRWMGRLIFPQGTDTTMQRMPLAIGGGAGGNGLVYMNMPNALCSLWRYIKGGVKFEVIKLSSPYVKATIAFFIAFTDVDATLPNLEAYPHKLVQFAEIQDRVTIEFDKDEFVMAWSSQVHTNVPIDQDGCPYLYAVVHDCAGSTIPGDFNIGVVLKEMVDVEAIGRHPGWKGARPLPASPQGLRKSSSGVWNELYTIRGPPEAKSTEVVQFAIDLIGVGISTAGRGTWSLETSNSPMNNLLRTATWKSGTIHFQVLMEGNPLIKRGDWASYCEISLVQSAKDTTLSSRNWVMKDPSSWELEFDTKIEGPNAGFENWEAHLSNQTSWYLTFAVYNPDQTTVFTVNGMLNDDFCCAGNTLMPPFLEPQSLASDRTPLSQMTFSYEDNLVRNVDPPDPDTVQERPETSSDQERRLQQQRKRGFNNKFAF</sequence>
<accession>F2VU27</accession>
<keyword evidence="7" id="KW-0167">Capsid protein</keyword>
<dbReference type="EMBL" id="HM032711">
    <property type="protein sequence ID" value="ADZ55759.1"/>
    <property type="molecule type" value="Genomic_RNA"/>
</dbReference>
<keyword evidence="18" id="KW-0899">Viral immunoevasion</keyword>
<evidence type="ECO:0000256" key="1">
    <source>
        <dbReference type="ARBA" id="ARBA00003642"/>
    </source>
</evidence>
<evidence type="ECO:0000256" key="18">
    <source>
        <dbReference type="ARBA" id="ARBA00023280"/>
    </source>
</evidence>
<evidence type="ECO:0000256" key="4">
    <source>
        <dbReference type="ARBA" id="ARBA00022361"/>
    </source>
</evidence>
<feature type="region of interest" description="Disordered" evidence="26">
    <location>
        <begin position="1061"/>
        <end position="1102"/>
    </location>
</feature>
<comment type="subunit">
    <text evidence="25">Interacts with the large capsid protein.</text>
</comment>
<evidence type="ECO:0000256" key="17">
    <source>
        <dbReference type="ARBA" id="ARBA00023134"/>
    </source>
</evidence>
<name>F2VU27_9SECO</name>
<evidence type="ECO:0000256" key="6">
    <source>
        <dbReference type="ARBA" id="ARBA00022463"/>
    </source>
</evidence>
<feature type="transmembrane region" description="Helical" evidence="27">
    <location>
        <begin position="53"/>
        <end position="75"/>
    </location>
</feature>